<accession>A0ABX0Q8C8</accession>
<evidence type="ECO:0000259" key="2">
    <source>
        <dbReference type="Pfam" id="PF07510"/>
    </source>
</evidence>
<feature type="domain" description="GmrSD restriction endonucleases C-terminal" evidence="2">
    <location>
        <begin position="463"/>
        <end position="611"/>
    </location>
</feature>
<sequence>MEANARHLERIFDHTVQYQIPLFQRPYVWEEEKNWKPLWEDIRRLLDLQVEGGSVHPHFLGAVVLEQVRTAAGSIETRQVIDGQQRFTTIQLFLAGCRDHAKRLGSEKFQDRFGDLIANHKNKIDHEDETYKVWPTNSDRPAYRLVQASGSLAELEQKLKSKPEMRASKIVGAYQYFYAQLADWLAPDAEEGEATDEASSQDRLEALWCVAKGCLQVVVIDLDKDDETQVIFETMNALGEPLLPADLIKNYLFRRASAEKLSEEDVEKLYDEHWAGFEAEPWRAEVKQGRNFRPLVDIFVNHFLSLVTMDEVRSTHLFSEFRRYVEDANRPTLNLLARPNSAAGHLEQLDRYAQIYLQFAQPKGHPRLATFLARLTAVDTTTVYPFLMFAYGHLMPDDQVEFDAVLEVLESFLMRRMVCGLTAKNYNRLFIDLVKAVDKSKAISAAQVATWLSKNSGDSMRFPSDEDFETAAVTRPLYNTLRQYKLRSVLEALEAYLQTSKSEAVPLPAGLTIEHVMPQEWKEHWPLSAEVMTDPGKAQEAASRRDVILNTLGNLTLVTGSLNPALSNAAWQDKRPELLKYSRLNLSRYFHDKEADVWNEQAIAKRSSELAMALLAIWPDVAKRFSPEAA</sequence>
<name>A0ABX0Q8C8_9GAMM</name>
<evidence type="ECO:0000259" key="1">
    <source>
        <dbReference type="Pfam" id="PF03235"/>
    </source>
</evidence>
<dbReference type="EMBL" id="JAAQQR010000005">
    <property type="protein sequence ID" value="NID05877.1"/>
    <property type="molecule type" value="Genomic_DNA"/>
</dbReference>
<dbReference type="InterPro" id="IPR004919">
    <property type="entry name" value="GmrSD_N"/>
</dbReference>
<comment type="caution">
    <text evidence="3">The sequence shown here is derived from an EMBL/GenBank/DDBJ whole genome shotgun (WGS) entry which is preliminary data.</text>
</comment>
<organism evidence="3 4">
    <name type="scientific">Luteibacter jiangsuensis</name>
    <dbReference type="NCBI Taxonomy" id="637577"/>
    <lineage>
        <taxon>Bacteria</taxon>
        <taxon>Pseudomonadati</taxon>
        <taxon>Pseudomonadota</taxon>
        <taxon>Gammaproteobacteria</taxon>
        <taxon>Lysobacterales</taxon>
        <taxon>Rhodanobacteraceae</taxon>
        <taxon>Luteibacter</taxon>
    </lineage>
</organism>
<dbReference type="Pfam" id="PF03235">
    <property type="entry name" value="GmrSD_N"/>
    <property type="match status" value="1"/>
</dbReference>
<feature type="domain" description="GmrSD restriction endonucleases N-terminal" evidence="1">
    <location>
        <begin position="9"/>
        <end position="253"/>
    </location>
</feature>
<dbReference type="PANTHER" id="PTHR35149:SF2">
    <property type="entry name" value="DUF262 DOMAIN-CONTAINING PROTEIN"/>
    <property type="match status" value="1"/>
</dbReference>
<proteinExistence type="predicted"/>
<evidence type="ECO:0000313" key="3">
    <source>
        <dbReference type="EMBL" id="NID05877.1"/>
    </source>
</evidence>
<keyword evidence="4" id="KW-1185">Reference proteome</keyword>
<protein>
    <submittedName>
        <fullName evidence="3">DUF262 domain-containing protein</fullName>
    </submittedName>
</protein>
<dbReference type="InterPro" id="IPR011089">
    <property type="entry name" value="GmrSD_C"/>
</dbReference>
<dbReference type="Pfam" id="PF07510">
    <property type="entry name" value="GmrSD_C"/>
    <property type="match status" value="1"/>
</dbReference>
<gene>
    <name evidence="3" type="ORF">HBF26_13330</name>
</gene>
<evidence type="ECO:0000313" key="4">
    <source>
        <dbReference type="Proteomes" id="UP001429601"/>
    </source>
</evidence>
<dbReference type="Proteomes" id="UP001429601">
    <property type="component" value="Unassembled WGS sequence"/>
</dbReference>
<dbReference type="RefSeq" id="WP_167127279.1">
    <property type="nucleotide sequence ID" value="NZ_JAAQQR010000005.1"/>
</dbReference>
<reference evidence="3 4" key="1">
    <citation type="journal article" date="2011" name="Curr. Microbiol.">
        <title>Luteibacter jiangsuensis sp. nov.: a methamidophos-degrading bacterium isolated from a methamidophos-manufacturing factory.</title>
        <authorList>
            <person name="Wang L."/>
            <person name="Wang G.L."/>
            <person name="Li S.P."/>
            <person name="Jiang J.D."/>
        </authorList>
    </citation>
    <scope>NUCLEOTIDE SEQUENCE [LARGE SCALE GENOMIC DNA]</scope>
    <source>
        <strain evidence="3 4">CGMCC 1.10133</strain>
    </source>
</reference>
<dbReference type="PANTHER" id="PTHR35149">
    <property type="entry name" value="SLL5132 PROTEIN"/>
    <property type="match status" value="1"/>
</dbReference>